<dbReference type="GO" id="GO:0006355">
    <property type="term" value="P:regulation of DNA-templated transcription"/>
    <property type="evidence" value="ECO:0007669"/>
    <property type="project" value="InterPro"/>
</dbReference>
<sequence length="156" mass="18224">MRRRWVPDGADAFQEIMLCDPIVAQMARWYAHIFLIQAACTAHSNALDKVEVRLARWLLMCHDRIWGNKIALTHEYLALMLAVRRPSVTTALHVLEGDGYIRSTRGEIFIRDRKALEQFVGSSYGHPEQEYADFVHWMESERHTWNVDCHSRFAPQ</sequence>
<dbReference type="InterPro" id="IPR036388">
    <property type="entry name" value="WH-like_DNA-bd_sf"/>
</dbReference>
<dbReference type="SUPFAM" id="SSF46785">
    <property type="entry name" value="Winged helix' DNA-binding domain"/>
    <property type="match status" value="1"/>
</dbReference>
<organism evidence="2 3">
    <name type="scientific">Agrobacterium larrymoorei</name>
    <dbReference type="NCBI Taxonomy" id="160699"/>
    <lineage>
        <taxon>Bacteria</taxon>
        <taxon>Pseudomonadati</taxon>
        <taxon>Pseudomonadota</taxon>
        <taxon>Alphaproteobacteria</taxon>
        <taxon>Hyphomicrobiales</taxon>
        <taxon>Rhizobiaceae</taxon>
        <taxon>Rhizobium/Agrobacterium group</taxon>
        <taxon>Agrobacterium</taxon>
    </lineage>
</organism>
<dbReference type="InterPro" id="IPR036390">
    <property type="entry name" value="WH_DNA-bd_sf"/>
</dbReference>
<dbReference type="GO" id="GO:0003677">
    <property type="term" value="F:DNA binding"/>
    <property type="evidence" value="ECO:0007669"/>
    <property type="project" value="InterPro"/>
</dbReference>
<accession>A0A4D7E032</accession>
<geneLocation type="plasmid" evidence="3">
    <name>palcfbp5473</name>
</geneLocation>
<dbReference type="OrthoDB" id="7506088at2"/>
<evidence type="ECO:0000259" key="1">
    <source>
        <dbReference type="Pfam" id="PF13545"/>
    </source>
</evidence>
<keyword evidence="2" id="KW-0614">Plasmid</keyword>
<dbReference type="EMBL" id="CP039693">
    <property type="protein sequence ID" value="QCJ00580.1"/>
    <property type="molecule type" value="Genomic_DNA"/>
</dbReference>
<dbReference type="AlphaFoldDB" id="A0A4D7E032"/>
<proteinExistence type="predicted"/>
<feature type="domain" description="HTH crp-type" evidence="1">
    <location>
        <begin position="53"/>
        <end position="119"/>
    </location>
</feature>
<dbReference type="Proteomes" id="UP000298545">
    <property type="component" value="Plasmid pAlCFBP5473"/>
</dbReference>
<evidence type="ECO:0000313" key="3">
    <source>
        <dbReference type="Proteomes" id="UP000298545"/>
    </source>
</evidence>
<protein>
    <submittedName>
        <fullName evidence="2">Helix-turn-helix domain-containing protein</fullName>
    </submittedName>
</protein>
<dbReference type="KEGG" id="alf:CFBP5473_21495"/>
<evidence type="ECO:0000313" key="2">
    <source>
        <dbReference type="EMBL" id="QCJ00580.1"/>
    </source>
</evidence>
<name>A0A4D7E032_9HYPH</name>
<dbReference type="Gene3D" id="1.10.10.10">
    <property type="entry name" value="Winged helix-like DNA-binding domain superfamily/Winged helix DNA-binding domain"/>
    <property type="match status" value="1"/>
</dbReference>
<gene>
    <name evidence="2" type="ORF">CFBP5473_21495</name>
</gene>
<dbReference type="InterPro" id="IPR012318">
    <property type="entry name" value="HTH_CRP"/>
</dbReference>
<reference evidence="2 3" key="1">
    <citation type="submission" date="2019-04" db="EMBL/GenBank/DDBJ databases">
        <title>Complete genome sequence of Agrobacterium larrymoorei CFBP5473.</title>
        <authorList>
            <person name="Haryono M."/>
            <person name="Chou L."/>
            <person name="Lin Y.-C."/>
            <person name="Lai E.-M."/>
            <person name="Kuo C.-H."/>
        </authorList>
    </citation>
    <scope>NUCLEOTIDE SEQUENCE [LARGE SCALE GENOMIC DNA]</scope>
    <source>
        <strain evidence="2 3">CFBP5473</strain>
        <plasmid evidence="3">palcfbp5473</plasmid>
    </source>
</reference>
<dbReference type="Pfam" id="PF13545">
    <property type="entry name" value="HTH_Crp_2"/>
    <property type="match status" value="1"/>
</dbReference>